<dbReference type="GO" id="GO:0046872">
    <property type="term" value="F:metal ion binding"/>
    <property type="evidence" value="ECO:0007669"/>
    <property type="project" value="UniProtKB-KW"/>
</dbReference>
<protein>
    <recommendedName>
        <fullName evidence="5">EfeO-type cupredoxin-like domain-containing protein</fullName>
    </recommendedName>
</protein>
<organism evidence="6 7">
    <name type="scientific">candidate division WWE3 bacterium RIFOXYC1_FULL_39_7</name>
    <dbReference type="NCBI Taxonomy" id="1802643"/>
    <lineage>
        <taxon>Bacteria</taxon>
        <taxon>Katanobacteria</taxon>
    </lineage>
</organism>
<dbReference type="Proteomes" id="UP000179113">
    <property type="component" value="Unassembled WGS sequence"/>
</dbReference>
<reference evidence="6 7" key="1">
    <citation type="journal article" date="2016" name="Nat. Commun.">
        <title>Thousands of microbial genomes shed light on interconnected biogeochemical processes in an aquifer system.</title>
        <authorList>
            <person name="Anantharaman K."/>
            <person name="Brown C.T."/>
            <person name="Hug L.A."/>
            <person name="Sharon I."/>
            <person name="Castelle C.J."/>
            <person name="Probst A.J."/>
            <person name="Thomas B.C."/>
            <person name="Singh A."/>
            <person name="Wilkins M.J."/>
            <person name="Karaoz U."/>
            <person name="Brodie E.L."/>
            <person name="Williams K.H."/>
            <person name="Hubbard S.S."/>
            <person name="Banfield J.F."/>
        </authorList>
    </citation>
    <scope>NUCLEOTIDE SEQUENCE [LARGE SCALE GENOMIC DNA]</scope>
</reference>
<dbReference type="SUPFAM" id="SSF49503">
    <property type="entry name" value="Cupredoxins"/>
    <property type="match status" value="1"/>
</dbReference>
<evidence type="ECO:0000256" key="1">
    <source>
        <dbReference type="ARBA" id="ARBA00022723"/>
    </source>
</evidence>
<feature type="region of interest" description="Disordered" evidence="3">
    <location>
        <begin position="41"/>
        <end position="75"/>
    </location>
</feature>
<dbReference type="Pfam" id="PF13473">
    <property type="entry name" value="Cupredoxin_1"/>
    <property type="match status" value="1"/>
</dbReference>
<accession>A0A1F4WL12</accession>
<dbReference type="InterPro" id="IPR033138">
    <property type="entry name" value="Cu_oxidase_CS"/>
</dbReference>
<dbReference type="PROSITE" id="PS00196">
    <property type="entry name" value="COPPER_BLUE"/>
    <property type="match status" value="1"/>
</dbReference>
<name>A0A1F4WL12_UNCKA</name>
<dbReference type="InterPro" id="IPR028096">
    <property type="entry name" value="EfeO_Cupredoxin"/>
</dbReference>
<feature type="domain" description="EfeO-type cupredoxin-like" evidence="5">
    <location>
        <begin position="91"/>
        <end position="170"/>
    </location>
</feature>
<feature type="transmembrane region" description="Helical" evidence="4">
    <location>
        <begin position="12"/>
        <end position="30"/>
    </location>
</feature>
<dbReference type="Gene3D" id="2.60.40.420">
    <property type="entry name" value="Cupredoxins - blue copper proteins"/>
    <property type="match status" value="1"/>
</dbReference>
<dbReference type="InterPro" id="IPR028871">
    <property type="entry name" value="BlueCu_1_BS"/>
</dbReference>
<keyword evidence="1" id="KW-0479">Metal-binding</keyword>
<dbReference type="InterPro" id="IPR008972">
    <property type="entry name" value="Cupredoxin"/>
</dbReference>
<proteinExistence type="predicted"/>
<evidence type="ECO:0000313" key="6">
    <source>
        <dbReference type="EMBL" id="OGC69593.1"/>
    </source>
</evidence>
<gene>
    <name evidence="6" type="ORF">A2415_03400</name>
</gene>
<sequence length="171" mass="19014">MEEQKQSKNATLYLIIGAIAVLVLLALYRFNSTKSMVAEQNSMEQETTLTDAEKNKSEPQVVESEGEEVKSDPSEDLLVDPQTLIMVEGGSFYYKPNEIKIKVGEKVKLTLNSVDMMHDFVIDALNIRTPIVKSGETGTVEFTVDTPGEYEFYCSVGQHRANGMVGKLIVE</sequence>
<evidence type="ECO:0000256" key="4">
    <source>
        <dbReference type="SAM" id="Phobius"/>
    </source>
</evidence>
<dbReference type="AlphaFoldDB" id="A0A1F4WL12"/>
<dbReference type="PANTHER" id="PTHR38439">
    <property type="entry name" value="AURACYANIN-B"/>
    <property type="match status" value="1"/>
</dbReference>
<feature type="compositionally biased region" description="Polar residues" evidence="3">
    <location>
        <begin position="41"/>
        <end position="50"/>
    </location>
</feature>
<comment type="caution">
    <text evidence="6">The sequence shown here is derived from an EMBL/GenBank/DDBJ whole genome shotgun (WGS) entry which is preliminary data.</text>
</comment>
<evidence type="ECO:0000256" key="3">
    <source>
        <dbReference type="SAM" id="MobiDB-lite"/>
    </source>
</evidence>
<dbReference type="CDD" id="cd00920">
    <property type="entry name" value="Cupredoxin"/>
    <property type="match status" value="1"/>
</dbReference>
<keyword evidence="2" id="KW-0186">Copper</keyword>
<dbReference type="InterPro" id="IPR050845">
    <property type="entry name" value="Cu-binding_ET"/>
</dbReference>
<evidence type="ECO:0000313" key="7">
    <source>
        <dbReference type="Proteomes" id="UP000179113"/>
    </source>
</evidence>
<evidence type="ECO:0000256" key="2">
    <source>
        <dbReference type="ARBA" id="ARBA00023008"/>
    </source>
</evidence>
<evidence type="ECO:0000259" key="5">
    <source>
        <dbReference type="Pfam" id="PF13473"/>
    </source>
</evidence>
<dbReference type="PROSITE" id="PS00079">
    <property type="entry name" value="MULTICOPPER_OXIDASE1"/>
    <property type="match status" value="1"/>
</dbReference>
<dbReference type="PANTHER" id="PTHR38439:SF3">
    <property type="entry name" value="COPPER-RESISTANT CUPROPROTEIN COPI"/>
    <property type="match status" value="1"/>
</dbReference>
<dbReference type="EMBL" id="MEWA01000019">
    <property type="protein sequence ID" value="OGC69593.1"/>
    <property type="molecule type" value="Genomic_DNA"/>
</dbReference>
<keyword evidence="4" id="KW-0812">Transmembrane</keyword>
<keyword evidence="4" id="KW-0472">Membrane</keyword>
<keyword evidence="4" id="KW-1133">Transmembrane helix</keyword>